<dbReference type="Proteomes" id="UP000182486">
    <property type="component" value="Unassembled WGS sequence"/>
</dbReference>
<evidence type="ECO:0000256" key="5">
    <source>
        <dbReference type="ARBA" id="ARBA00023002"/>
    </source>
</evidence>
<evidence type="ECO:0000256" key="3">
    <source>
        <dbReference type="ARBA" id="ARBA00022827"/>
    </source>
</evidence>
<organism evidence="8 9">
    <name type="scientific">Couchioplanes caeruleus subsp. caeruleus</name>
    <dbReference type="NCBI Taxonomy" id="56427"/>
    <lineage>
        <taxon>Bacteria</taxon>
        <taxon>Bacillati</taxon>
        <taxon>Actinomycetota</taxon>
        <taxon>Actinomycetes</taxon>
        <taxon>Micromonosporales</taxon>
        <taxon>Micromonosporaceae</taxon>
        <taxon>Couchioplanes</taxon>
    </lineage>
</organism>
<feature type="domain" description="FAD-binding" evidence="7">
    <location>
        <begin position="7"/>
        <end position="174"/>
    </location>
</feature>
<dbReference type="InterPro" id="IPR036188">
    <property type="entry name" value="FAD/NAD-bd_sf"/>
</dbReference>
<dbReference type="Pfam" id="PF01494">
    <property type="entry name" value="FAD_binding_3"/>
    <property type="match status" value="2"/>
</dbReference>
<keyword evidence="4" id="KW-0521">NADP</keyword>
<keyword evidence="3" id="KW-0274">FAD</keyword>
<dbReference type="AlphaFoldDB" id="A0A1K0GGN1"/>
<dbReference type="RefSeq" id="WP_071808142.1">
    <property type="nucleotide sequence ID" value="NZ_MEIA01000356.1"/>
</dbReference>
<name>A0A1K0GGN1_9ACTN</name>
<dbReference type="InterPro" id="IPR002938">
    <property type="entry name" value="FAD-bd"/>
</dbReference>
<dbReference type="Gene3D" id="3.50.50.60">
    <property type="entry name" value="FAD/NAD(P)-binding domain"/>
    <property type="match status" value="1"/>
</dbReference>
<keyword evidence="2" id="KW-0285">Flavoprotein</keyword>
<feature type="domain" description="FAD-binding" evidence="7">
    <location>
        <begin position="295"/>
        <end position="358"/>
    </location>
</feature>
<dbReference type="GO" id="GO:0071949">
    <property type="term" value="F:FAD binding"/>
    <property type="evidence" value="ECO:0007669"/>
    <property type="project" value="InterPro"/>
</dbReference>
<evidence type="ECO:0000256" key="6">
    <source>
        <dbReference type="ARBA" id="ARBA00023033"/>
    </source>
</evidence>
<dbReference type="GO" id="GO:0004502">
    <property type="term" value="F:kynurenine 3-monooxygenase activity"/>
    <property type="evidence" value="ECO:0007669"/>
    <property type="project" value="TreeGrafter"/>
</dbReference>
<evidence type="ECO:0000256" key="2">
    <source>
        <dbReference type="ARBA" id="ARBA00022630"/>
    </source>
</evidence>
<dbReference type="PRINTS" id="PR00420">
    <property type="entry name" value="RNGMNOXGNASE"/>
</dbReference>
<reference evidence="8 9" key="1">
    <citation type="submission" date="2016-09" db="EMBL/GenBank/DDBJ databases">
        <title>Couchioplanes caeruleus draft genome sequence.</title>
        <authorList>
            <person name="Sheehan J."/>
            <person name="Caffrey P."/>
        </authorList>
    </citation>
    <scope>NUCLEOTIDE SEQUENCE [LARGE SCALE GENOMIC DNA]</scope>
    <source>
        <strain evidence="8 9">DSM 43634</strain>
    </source>
</reference>
<dbReference type="EMBL" id="MEIA01000356">
    <property type="protein sequence ID" value="OJF11350.1"/>
    <property type="molecule type" value="Genomic_DNA"/>
</dbReference>
<evidence type="ECO:0000259" key="7">
    <source>
        <dbReference type="Pfam" id="PF01494"/>
    </source>
</evidence>
<keyword evidence="5" id="KW-0560">Oxidoreductase</keyword>
<keyword evidence="6" id="KW-0503">Monooxygenase</keyword>
<dbReference type="GO" id="GO:0070189">
    <property type="term" value="P:kynurenine metabolic process"/>
    <property type="evidence" value="ECO:0007669"/>
    <property type="project" value="TreeGrafter"/>
</dbReference>
<comment type="cofactor">
    <cofactor evidence="1">
        <name>FAD</name>
        <dbReference type="ChEBI" id="CHEBI:57692"/>
    </cofactor>
</comment>
<evidence type="ECO:0000313" key="8">
    <source>
        <dbReference type="EMBL" id="OJF11350.1"/>
    </source>
</evidence>
<keyword evidence="9" id="KW-1185">Reference proteome</keyword>
<evidence type="ECO:0000256" key="1">
    <source>
        <dbReference type="ARBA" id="ARBA00001974"/>
    </source>
</evidence>
<accession>A0A1K0GGN1</accession>
<gene>
    <name evidence="8" type="ORF">BG844_26840</name>
</gene>
<evidence type="ECO:0000313" key="9">
    <source>
        <dbReference type="Proteomes" id="UP000182486"/>
    </source>
</evidence>
<dbReference type="PANTHER" id="PTHR46028">
    <property type="entry name" value="KYNURENINE 3-MONOOXYGENASE"/>
    <property type="match status" value="1"/>
</dbReference>
<proteinExistence type="predicted"/>
<dbReference type="SUPFAM" id="SSF51905">
    <property type="entry name" value="FAD/NAD(P)-binding domain"/>
    <property type="match status" value="1"/>
</dbReference>
<sequence>MTRTVAAQTVVVGAGPVGSLLALLLARRGHQVIVYESRPDPRRLPAPPGRSINLTLAERGWHALRAVDADAAVHEICVPLYGRMIHSPYGACAFQPYTSRHDAIYSASRTELTDLLLEMVRAHPAVRIHFDHRCLEPDFAGRRLHLLGPGGVTTTVAARHVFAADGAWSTVRRGLLRAHGGSFFQRLSPMLYRELRVPRSGLTGDLARREALHLWPRGQCMLVGFPNLDGSATVSVFMPLTGEESFAALTTPPELTRFLLSECPDLLAASPALVEDFFARPPSLLVSSSCRPWIHEDWLALVGDAAHALVPFLGQGLNAGFEDCTVLLECIEESGGDWHAALRRYEQDRTANCETVIQLAEQHYDELAVRARDPLFRVRKWLEDRAYRLDPDRFVPLYTMVAFSRRPYTEVRCRQARQEEMLDRLMKHPAIRAREVGGHVDALIRDELAQLAG</sequence>
<dbReference type="PANTHER" id="PTHR46028:SF2">
    <property type="entry name" value="KYNURENINE 3-MONOOXYGENASE"/>
    <property type="match status" value="1"/>
</dbReference>
<evidence type="ECO:0000256" key="4">
    <source>
        <dbReference type="ARBA" id="ARBA00022857"/>
    </source>
</evidence>
<protein>
    <recommendedName>
        <fullName evidence="7">FAD-binding domain-containing protein</fullName>
    </recommendedName>
</protein>
<comment type="caution">
    <text evidence="8">The sequence shown here is derived from an EMBL/GenBank/DDBJ whole genome shotgun (WGS) entry which is preliminary data.</text>
</comment>